<keyword evidence="3" id="KW-1185">Reference proteome</keyword>
<name>A0A395T7S1_9HYPO</name>
<dbReference type="OrthoDB" id="5126878at2759"/>
<feature type="region of interest" description="Disordered" evidence="1">
    <location>
        <begin position="66"/>
        <end position="95"/>
    </location>
</feature>
<gene>
    <name evidence="2" type="ORF">FLONG3_1124</name>
</gene>
<feature type="compositionally biased region" description="Pro residues" evidence="1">
    <location>
        <begin position="85"/>
        <end position="95"/>
    </location>
</feature>
<dbReference type="AlphaFoldDB" id="A0A395T7S1"/>
<dbReference type="InterPro" id="IPR053178">
    <property type="entry name" value="Osmoadaptation_assoc"/>
</dbReference>
<dbReference type="Proteomes" id="UP000266234">
    <property type="component" value="Unassembled WGS sequence"/>
</dbReference>
<accession>A0A395T7S1</accession>
<evidence type="ECO:0000313" key="3">
    <source>
        <dbReference type="Proteomes" id="UP000266234"/>
    </source>
</evidence>
<evidence type="ECO:0008006" key="4">
    <source>
        <dbReference type="Google" id="ProtNLM"/>
    </source>
</evidence>
<dbReference type="EMBL" id="PXOG01000024">
    <property type="protein sequence ID" value="RGP80783.1"/>
    <property type="molecule type" value="Genomic_DNA"/>
</dbReference>
<proteinExistence type="predicted"/>
<dbReference type="PANTHER" id="PTHR38111:SF6">
    <property type="entry name" value="FINGER DOMAIN PROTEIN, PUTATIVE (AFU_ORTHOLOGUE AFUA_8G01940)-RELATED"/>
    <property type="match status" value="1"/>
</dbReference>
<dbReference type="STRING" id="694270.A0A395T7S1"/>
<sequence>MPQSTRPKPPLASANRTNNGPAFVFVDNPGGSLTGPGKGNTKTIIRRQAARSAYIRYQENWARQVAVTAPSDSETNTTQAISGPVSPPEPIPPSLPGEYETFRSSFNFDITDLTSFTDVDLATSAYRLLQDESSHVLVGQPDTTRLAFHNRGGIRLLKLRKPASYTSEFDWMLLKNQGPSTIIGEMSRNERSMFEAPEWQNVFQHASDLQSDTDCRFWWRFFAITCCMPGIVKDTRDLLNDTPNLSEYSTRSLLIRERAQEILKSLHENHVVYQQAPPHPQSLFTCPVAVESPDRIRLRGFFLYTIMYICRVLATVCPTEMERATSEVEAQTFASQAIVIEEVAAKVDRDMSWQMRQRNDLARSIIRGREEWLSVAEHGISWNDLKDRFRQRWMKWESSYAEGCGFGEGT</sequence>
<comment type="caution">
    <text evidence="2">The sequence shown here is derived from an EMBL/GenBank/DDBJ whole genome shotgun (WGS) entry which is preliminary data.</text>
</comment>
<protein>
    <recommendedName>
        <fullName evidence="4">Transcription factor domain-containing protein</fullName>
    </recommendedName>
</protein>
<feature type="region of interest" description="Disordered" evidence="1">
    <location>
        <begin position="1"/>
        <end position="40"/>
    </location>
</feature>
<evidence type="ECO:0000313" key="2">
    <source>
        <dbReference type="EMBL" id="RGP80783.1"/>
    </source>
</evidence>
<dbReference type="PANTHER" id="PTHR38111">
    <property type="entry name" value="ZN(2)-C6 FUNGAL-TYPE DOMAIN-CONTAINING PROTEIN-RELATED"/>
    <property type="match status" value="1"/>
</dbReference>
<evidence type="ECO:0000256" key="1">
    <source>
        <dbReference type="SAM" id="MobiDB-lite"/>
    </source>
</evidence>
<feature type="compositionally biased region" description="Polar residues" evidence="1">
    <location>
        <begin position="70"/>
        <end position="80"/>
    </location>
</feature>
<reference evidence="2 3" key="1">
    <citation type="journal article" date="2018" name="PLoS Pathog.">
        <title>Evolution of structural diversity of trichothecenes, a family of toxins produced by plant pathogenic and entomopathogenic fungi.</title>
        <authorList>
            <person name="Proctor R.H."/>
            <person name="McCormick S.P."/>
            <person name="Kim H.S."/>
            <person name="Cardoza R.E."/>
            <person name="Stanley A.M."/>
            <person name="Lindo L."/>
            <person name="Kelly A."/>
            <person name="Brown D.W."/>
            <person name="Lee T."/>
            <person name="Vaughan M.M."/>
            <person name="Alexander N.J."/>
            <person name="Busman M."/>
            <person name="Gutierrez S."/>
        </authorList>
    </citation>
    <scope>NUCLEOTIDE SEQUENCE [LARGE SCALE GENOMIC DNA]</scope>
    <source>
        <strain evidence="2 3">NRRL 20695</strain>
    </source>
</reference>
<organism evidence="2 3">
    <name type="scientific">Fusarium longipes</name>
    <dbReference type="NCBI Taxonomy" id="694270"/>
    <lineage>
        <taxon>Eukaryota</taxon>
        <taxon>Fungi</taxon>
        <taxon>Dikarya</taxon>
        <taxon>Ascomycota</taxon>
        <taxon>Pezizomycotina</taxon>
        <taxon>Sordariomycetes</taxon>
        <taxon>Hypocreomycetidae</taxon>
        <taxon>Hypocreales</taxon>
        <taxon>Nectriaceae</taxon>
        <taxon>Fusarium</taxon>
    </lineage>
</organism>